<evidence type="ECO:0000256" key="3">
    <source>
        <dbReference type="ARBA" id="ARBA00008281"/>
    </source>
</evidence>
<evidence type="ECO:0000256" key="9">
    <source>
        <dbReference type="ARBA" id="ARBA00023136"/>
    </source>
</evidence>
<evidence type="ECO:0000256" key="6">
    <source>
        <dbReference type="ARBA" id="ARBA00022692"/>
    </source>
</evidence>
<dbReference type="AlphaFoldDB" id="A0A543KEU3"/>
<dbReference type="Proteomes" id="UP000320582">
    <property type="component" value="Unassembled WGS sequence"/>
</dbReference>
<dbReference type="EMBL" id="VFPT01000001">
    <property type="protein sequence ID" value="TQM93595.1"/>
    <property type="molecule type" value="Genomic_DNA"/>
</dbReference>
<proteinExistence type="inferred from homology"/>
<comment type="subcellular location">
    <subcellularLocation>
        <location evidence="10">Cell inner membrane</location>
    </subcellularLocation>
    <subcellularLocation>
        <location evidence="2">Cell membrane</location>
        <topology evidence="2">Single-pass membrane protein</topology>
    </subcellularLocation>
</comment>
<keyword evidence="12" id="KW-1185">Reference proteome</keyword>
<evidence type="ECO:0000256" key="10">
    <source>
        <dbReference type="RuleBase" id="RU364125"/>
    </source>
</evidence>
<dbReference type="InterPro" id="IPR005503">
    <property type="entry name" value="FliL"/>
</dbReference>
<keyword evidence="8 10" id="KW-1133">Transmembrane helix</keyword>
<evidence type="ECO:0000256" key="8">
    <source>
        <dbReference type="ARBA" id="ARBA00022989"/>
    </source>
</evidence>
<evidence type="ECO:0000256" key="7">
    <source>
        <dbReference type="ARBA" id="ARBA00022779"/>
    </source>
</evidence>
<keyword evidence="11" id="KW-0969">Cilium</keyword>
<accession>A0A543KEU3</accession>
<comment type="similarity">
    <text evidence="3 10">Belongs to the FliL family.</text>
</comment>
<evidence type="ECO:0000313" key="11">
    <source>
        <dbReference type="EMBL" id="TQM93595.1"/>
    </source>
</evidence>
<keyword evidence="4" id="KW-1003">Cell membrane</keyword>
<dbReference type="GO" id="GO:0005886">
    <property type="term" value="C:plasma membrane"/>
    <property type="evidence" value="ECO:0007669"/>
    <property type="project" value="UniProtKB-SubCell"/>
</dbReference>
<dbReference type="GO" id="GO:0071973">
    <property type="term" value="P:bacterial-type flagellum-dependent cell motility"/>
    <property type="evidence" value="ECO:0007669"/>
    <property type="project" value="InterPro"/>
</dbReference>
<evidence type="ECO:0000256" key="4">
    <source>
        <dbReference type="ARBA" id="ARBA00022475"/>
    </source>
</evidence>
<keyword evidence="7 10" id="KW-0283">Flagellar rotation</keyword>
<protein>
    <recommendedName>
        <fullName evidence="10">Flagellar protein FliL</fullName>
    </recommendedName>
</protein>
<sequence>MSEIADAPDAPGPKKGRMLPLLLGLVGAALLGGGAFYAVYSGLVLSPNPKVQRAEYSPQDFDFVPIEVITISLPPQSGARFLRFAGQIEVAETSHSDMMRMQPRFIDLINTYLHAVDIDDLRQPAALIRLRAQVLRRLQMIAGEGHIRDFLITEFILD</sequence>
<keyword evidence="6 10" id="KW-0812">Transmembrane</keyword>
<dbReference type="Pfam" id="PF03748">
    <property type="entry name" value="FliL"/>
    <property type="match status" value="1"/>
</dbReference>
<gene>
    <name evidence="11" type="ORF">BD293_2236</name>
</gene>
<feature type="transmembrane region" description="Helical" evidence="10">
    <location>
        <begin position="21"/>
        <end position="40"/>
    </location>
</feature>
<evidence type="ECO:0000256" key="5">
    <source>
        <dbReference type="ARBA" id="ARBA00022500"/>
    </source>
</evidence>
<evidence type="ECO:0000256" key="1">
    <source>
        <dbReference type="ARBA" id="ARBA00002254"/>
    </source>
</evidence>
<evidence type="ECO:0000256" key="2">
    <source>
        <dbReference type="ARBA" id="ARBA00004162"/>
    </source>
</evidence>
<name>A0A543KEU3_9RHOB</name>
<comment type="function">
    <text evidence="1 10">Controls the rotational direction of flagella during chemotaxis.</text>
</comment>
<comment type="caution">
    <text evidence="11">The sequence shown here is derived from an EMBL/GenBank/DDBJ whole genome shotgun (WGS) entry which is preliminary data.</text>
</comment>
<dbReference type="GO" id="GO:0006935">
    <property type="term" value="P:chemotaxis"/>
    <property type="evidence" value="ECO:0007669"/>
    <property type="project" value="UniProtKB-KW"/>
</dbReference>
<keyword evidence="11" id="KW-0282">Flagellum</keyword>
<dbReference type="RefSeq" id="WP_142081619.1">
    <property type="nucleotide sequence ID" value="NZ_VFPT01000001.1"/>
</dbReference>
<keyword evidence="11" id="KW-0966">Cell projection</keyword>
<keyword evidence="9 10" id="KW-0472">Membrane</keyword>
<reference evidence="11 12" key="1">
    <citation type="submission" date="2019-06" db="EMBL/GenBank/DDBJ databases">
        <title>Genomic Encyclopedia of Archaeal and Bacterial Type Strains, Phase II (KMG-II): from individual species to whole genera.</title>
        <authorList>
            <person name="Goeker M."/>
        </authorList>
    </citation>
    <scope>NUCLEOTIDE SEQUENCE [LARGE SCALE GENOMIC DNA]</scope>
    <source>
        <strain evidence="11 12">DSM 18423</strain>
    </source>
</reference>
<dbReference type="OrthoDB" id="7619358at2"/>
<dbReference type="GO" id="GO:0009425">
    <property type="term" value="C:bacterial-type flagellum basal body"/>
    <property type="evidence" value="ECO:0007669"/>
    <property type="project" value="InterPro"/>
</dbReference>
<keyword evidence="5 10" id="KW-0145">Chemotaxis</keyword>
<evidence type="ECO:0000313" key="12">
    <source>
        <dbReference type="Proteomes" id="UP000320582"/>
    </source>
</evidence>
<organism evidence="11 12">
    <name type="scientific">Roseinatronobacter monicus</name>
    <dbReference type="NCBI Taxonomy" id="393481"/>
    <lineage>
        <taxon>Bacteria</taxon>
        <taxon>Pseudomonadati</taxon>
        <taxon>Pseudomonadota</taxon>
        <taxon>Alphaproteobacteria</taxon>
        <taxon>Rhodobacterales</taxon>
        <taxon>Paracoccaceae</taxon>
        <taxon>Roseinatronobacter</taxon>
    </lineage>
</organism>
<keyword evidence="10" id="KW-0997">Cell inner membrane</keyword>